<dbReference type="PRINTS" id="PR00320">
    <property type="entry name" value="GPROTEINBRPT"/>
</dbReference>
<evidence type="ECO:0000256" key="4">
    <source>
        <dbReference type="PROSITE-ProRule" id="PRU00221"/>
    </source>
</evidence>
<dbReference type="PANTHER" id="PTHR19842:SF0">
    <property type="entry name" value="TARGET OF RAPAMYCIN COMPLEX SUBUNIT LST8"/>
    <property type="match status" value="1"/>
</dbReference>
<dbReference type="InterPro" id="IPR001680">
    <property type="entry name" value="WD40_rpt"/>
</dbReference>
<comment type="similarity">
    <text evidence="1">Belongs to the WD repeat LST8 family.</text>
</comment>
<dbReference type="Pfam" id="PF00400">
    <property type="entry name" value="WD40"/>
    <property type="match status" value="5"/>
</dbReference>
<sequence>MPSPQVVLATAGYDHTIRFWEATSGICYRTLQYADSQVNKLEITPDKQYLAAAGNPHIRLFEVNTNNPQPVTSFDGHTNNVTAVGFEKEGRWLFSGSEDGTVKLWDLRASGCQREYESRAAVNTVILHPNQGELLSGDENGNIRVWDLTANTCSCELVPEVGVAVRSLSASHDGSLVVAANNKGTCYVWRLQRGREKLTTHFEPLHKLQAHDKYILKCLISPDMRYLATASSDCTVNLWNLDGFSLERTLRGHQRWVWDCVFSVDAAFLVTASSDTSARLWEVSSGEAIRVYSGHHKAAVCCALNDSAIDARETEGM</sequence>
<dbReference type="InterPro" id="IPR020472">
    <property type="entry name" value="WD40_PAC1"/>
</dbReference>
<dbReference type="PANTHER" id="PTHR19842">
    <property type="entry name" value="G BETA-LIKE PROTEIN GBL"/>
    <property type="match status" value="1"/>
</dbReference>
<evidence type="ECO:0000256" key="2">
    <source>
        <dbReference type="ARBA" id="ARBA00022574"/>
    </source>
</evidence>
<keyword evidence="6" id="KW-1185">Reference proteome</keyword>
<dbReference type="PROSITE" id="PS50294">
    <property type="entry name" value="WD_REPEATS_REGION"/>
    <property type="match status" value="3"/>
</dbReference>
<keyword evidence="2 4" id="KW-0853">WD repeat</keyword>
<gene>
    <name evidence="5" type="ORF">CYMTET_7995</name>
</gene>
<reference evidence="5 6" key="1">
    <citation type="journal article" date="2015" name="Genome Biol. Evol.">
        <title>Comparative Genomics of a Bacterivorous Green Alga Reveals Evolutionary Causalities and Consequences of Phago-Mixotrophic Mode of Nutrition.</title>
        <authorList>
            <person name="Burns J.A."/>
            <person name="Paasch A."/>
            <person name="Narechania A."/>
            <person name="Kim E."/>
        </authorList>
    </citation>
    <scope>NUCLEOTIDE SEQUENCE [LARGE SCALE GENOMIC DNA]</scope>
    <source>
        <strain evidence="5 6">PLY_AMNH</strain>
    </source>
</reference>
<dbReference type="GO" id="GO:0031929">
    <property type="term" value="P:TOR signaling"/>
    <property type="evidence" value="ECO:0007669"/>
    <property type="project" value="InterPro"/>
</dbReference>
<feature type="repeat" description="WD" evidence="4">
    <location>
        <begin position="208"/>
        <end position="249"/>
    </location>
</feature>
<organism evidence="5 6">
    <name type="scientific">Cymbomonas tetramitiformis</name>
    <dbReference type="NCBI Taxonomy" id="36881"/>
    <lineage>
        <taxon>Eukaryota</taxon>
        <taxon>Viridiplantae</taxon>
        <taxon>Chlorophyta</taxon>
        <taxon>Pyramimonadophyceae</taxon>
        <taxon>Pyramimonadales</taxon>
        <taxon>Pyramimonadaceae</taxon>
        <taxon>Cymbomonas</taxon>
    </lineage>
</organism>
<dbReference type="GO" id="GO:0032956">
    <property type="term" value="P:regulation of actin cytoskeleton organization"/>
    <property type="evidence" value="ECO:0007669"/>
    <property type="project" value="TreeGrafter"/>
</dbReference>
<dbReference type="InterPro" id="IPR015943">
    <property type="entry name" value="WD40/YVTN_repeat-like_dom_sf"/>
</dbReference>
<proteinExistence type="inferred from homology"/>
<dbReference type="AlphaFoldDB" id="A0AAE0GTX0"/>
<keyword evidence="3" id="KW-0677">Repeat</keyword>
<dbReference type="InterPro" id="IPR037588">
    <property type="entry name" value="MLST8"/>
</dbReference>
<comment type="caution">
    <text evidence="5">The sequence shown here is derived from an EMBL/GenBank/DDBJ whole genome shotgun (WGS) entry which is preliminary data.</text>
</comment>
<feature type="repeat" description="WD" evidence="4">
    <location>
        <begin position="74"/>
        <end position="115"/>
    </location>
</feature>
<dbReference type="CDD" id="cd00200">
    <property type="entry name" value="WD40"/>
    <property type="match status" value="1"/>
</dbReference>
<dbReference type="GO" id="GO:0031931">
    <property type="term" value="C:TORC1 complex"/>
    <property type="evidence" value="ECO:0007669"/>
    <property type="project" value="InterPro"/>
</dbReference>
<dbReference type="InterPro" id="IPR019775">
    <property type="entry name" value="WD40_repeat_CS"/>
</dbReference>
<evidence type="ECO:0000313" key="5">
    <source>
        <dbReference type="EMBL" id="KAK3284349.1"/>
    </source>
</evidence>
<evidence type="ECO:0000256" key="1">
    <source>
        <dbReference type="ARBA" id="ARBA00009890"/>
    </source>
</evidence>
<dbReference type="PROSITE" id="PS00678">
    <property type="entry name" value="WD_REPEATS_1"/>
    <property type="match status" value="5"/>
</dbReference>
<evidence type="ECO:0000313" key="6">
    <source>
        <dbReference type="Proteomes" id="UP001190700"/>
    </source>
</evidence>
<feature type="repeat" description="WD" evidence="4">
    <location>
        <begin position="250"/>
        <end position="291"/>
    </location>
</feature>
<dbReference type="Proteomes" id="UP001190700">
    <property type="component" value="Unassembled WGS sequence"/>
</dbReference>
<dbReference type="InterPro" id="IPR036322">
    <property type="entry name" value="WD40_repeat_dom_sf"/>
</dbReference>
<evidence type="ECO:0000256" key="3">
    <source>
        <dbReference type="ARBA" id="ARBA00022737"/>
    </source>
</evidence>
<dbReference type="SUPFAM" id="SSF50978">
    <property type="entry name" value="WD40 repeat-like"/>
    <property type="match status" value="1"/>
</dbReference>
<name>A0AAE0GTX0_9CHLO</name>
<dbReference type="PROSITE" id="PS50082">
    <property type="entry name" value="WD_REPEATS_2"/>
    <property type="match status" value="4"/>
</dbReference>
<dbReference type="Gene3D" id="2.130.10.10">
    <property type="entry name" value="YVTN repeat-like/Quinoprotein amine dehydrogenase"/>
    <property type="match status" value="1"/>
</dbReference>
<feature type="repeat" description="WD" evidence="4">
    <location>
        <begin position="115"/>
        <end position="148"/>
    </location>
</feature>
<accession>A0AAE0GTX0</accession>
<dbReference type="FunFam" id="2.130.10.10:FF:000179">
    <property type="entry name" value="Target of rapamycin complex subunit LST8"/>
    <property type="match status" value="1"/>
</dbReference>
<dbReference type="GO" id="GO:0031932">
    <property type="term" value="C:TORC2 complex"/>
    <property type="evidence" value="ECO:0007669"/>
    <property type="project" value="InterPro"/>
</dbReference>
<dbReference type="EMBL" id="LGRX02002313">
    <property type="protein sequence ID" value="KAK3284349.1"/>
    <property type="molecule type" value="Genomic_DNA"/>
</dbReference>
<protein>
    <submittedName>
        <fullName evidence="5">Target of rapamycin complex subunit LST8-1</fullName>
    </submittedName>
</protein>
<dbReference type="SMART" id="SM00320">
    <property type="entry name" value="WD40"/>
    <property type="match status" value="6"/>
</dbReference>